<dbReference type="AlphaFoldDB" id="A0AAE0FBF3"/>
<reference evidence="1 2" key="1">
    <citation type="journal article" date="2015" name="Genome Biol. Evol.">
        <title>Comparative Genomics of a Bacterivorous Green Alga Reveals Evolutionary Causalities and Consequences of Phago-Mixotrophic Mode of Nutrition.</title>
        <authorList>
            <person name="Burns J.A."/>
            <person name="Paasch A."/>
            <person name="Narechania A."/>
            <person name="Kim E."/>
        </authorList>
    </citation>
    <scope>NUCLEOTIDE SEQUENCE [LARGE SCALE GENOMIC DNA]</scope>
    <source>
        <strain evidence="1 2">PLY_AMNH</strain>
    </source>
</reference>
<gene>
    <name evidence="1" type="ORF">CYMTET_34257</name>
</gene>
<evidence type="ECO:0000313" key="2">
    <source>
        <dbReference type="Proteomes" id="UP001190700"/>
    </source>
</evidence>
<protein>
    <submittedName>
        <fullName evidence="1">Uncharacterized protein</fullName>
    </submittedName>
</protein>
<evidence type="ECO:0000313" key="1">
    <source>
        <dbReference type="EMBL" id="KAK3256613.1"/>
    </source>
</evidence>
<proteinExistence type="predicted"/>
<dbReference type="Proteomes" id="UP001190700">
    <property type="component" value="Unassembled WGS sequence"/>
</dbReference>
<feature type="non-terminal residue" evidence="1">
    <location>
        <position position="1"/>
    </location>
</feature>
<accession>A0AAE0FBF3</accession>
<keyword evidence="2" id="KW-1185">Reference proteome</keyword>
<organism evidence="1 2">
    <name type="scientific">Cymbomonas tetramitiformis</name>
    <dbReference type="NCBI Taxonomy" id="36881"/>
    <lineage>
        <taxon>Eukaryota</taxon>
        <taxon>Viridiplantae</taxon>
        <taxon>Chlorophyta</taxon>
        <taxon>Pyramimonadophyceae</taxon>
        <taxon>Pyramimonadales</taxon>
        <taxon>Pyramimonadaceae</taxon>
        <taxon>Cymbomonas</taxon>
    </lineage>
</organism>
<comment type="caution">
    <text evidence="1">The sequence shown here is derived from an EMBL/GenBank/DDBJ whole genome shotgun (WGS) entry which is preliminary data.</text>
</comment>
<name>A0AAE0FBF3_9CHLO</name>
<sequence length="305" mass="32014">AVSALAHNRTVLSDPSEVRHVAAVSALAQNRTVLSDPSEGGDYGAIAAAQLMREMPRMPAPKEEPKQDSAAELDALRRNLEGNRVLPPPIAHPPIFLGHPDHPTADPAPVPSTRVAEEMGVLGVSRDPLREKMAAAMVDDLGLGRQTLLSETATQLYKGTQEAAPGALTAGVMQSLTQLPATDGVSFTLGTGRVSAAVKAGERLQMPTPPMVIDDPAPERGLVVHHSGEGTVGPVWGAKTGGLPVGHGLPMPPVPAGRFPRALPVWVWARVLPRLDAPELLTVALCSRELAKVPHPRDDGAVPFV</sequence>
<dbReference type="EMBL" id="LGRX02021494">
    <property type="protein sequence ID" value="KAK3256613.1"/>
    <property type="molecule type" value="Genomic_DNA"/>
</dbReference>